<comment type="caution">
    <text evidence="13">The sequence shown here is derived from an EMBL/GenBank/DDBJ whole genome shotgun (WGS) entry which is preliminary data.</text>
</comment>
<sequence>MCENSNEKKVYLDYNATTPLDAEVIQSITESLCKGWSNPSSQYNAGKDAKAEINKSRGLIAQMINANFPSDIVFLSGGTEANNVVFNSVYIHYQNLKNKINDLDPLPHFIISNVEHDSVKLVAEHYEKNGLGEVSVANVDSTGAVRVKDILNMIRPNTILVSIMLANNETGVIQPVEDLSAEIKKLNGRRVPIFVHTDAAQAIGKINVDAEKLMVDYLTIVGHKFYGPKIGALYARNCLGNDSEKSPLFHLFQGAGQESGLRPGTENTPMIVGLGKACELVTKNLEKYSKQMQEMRDYLENKLIEVFGVENLRFNGKSVGTERLPNTCNVSFISSPKFKGFLILKNCDYLEASTGSCCHSGEFRASKILLAMNIDLNVAANALRLSVGRDTTKQEIELVVQDIQNSLKKILN</sequence>
<evidence type="ECO:0000256" key="5">
    <source>
        <dbReference type="ARBA" id="ARBA00022490"/>
    </source>
</evidence>
<gene>
    <name evidence="13" type="ORF">BpHYR1_028617</name>
</gene>
<dbReference type="EC" id="4.4.1.16" evidence="10"/>
<dbReference type="InterPro" id="IPR000192">
    <property type="entry name" value="Aminotrans_V_dom"/>
</dbReference>
<dbReference type="InterPro" id="IPR016454">
    <property type="entry name" value="Cysteine_dSase"/>
</dbReference>
<organism evidence="13 14">
    <name type="scientific">Brachionus plicatilis</name>
    <name type="common">Marine rotifer</name>
    <name type="synonym">Brachionus muelleri</name>
    <dbReference type="NCBI Taxonomy" id="10195"/>
    <lineage>
        <taxon>Eukaryota</taxon>
        <taxon>Metazoa</taxon>
        <taxon>Spiralia</taxon>
        <taxon>Gnathifera</taxon>
        <taxon>Rotifera</taxon>
        <taxon>Eurotatoria</taxon>
        <taxon>Monogononta</taxon>
        <taxon>Pseudotrocha</taxon>
        <taxon>Ploima</taxon>
        <taxon>Brachionidae</taxon>
        <taxon>Brachionus</taxon>
    </lineage>
</organism>
<dbReference type="Gene3D" id="3.40.640.10">
    <property type="entry name" value="Type I PLP-dependent aspartate aminotransferase-like (Major domain)"/>
    <property type="match status" value="1"/>
</dbReference>
<dbReference type="PANTHER" id="PTHR11601">
    <property type="entry name" value="CYSTEINE DESULFURYLASE FAMILY MEMBER"/>
    <property type="match status" value="1"/>
</dbReference>
<dbReference type="GO" id="GO:0005829">
    <property type="term" value="C:cytosol"/>
    <property type="evidence" value="ECO:0007669"/>
    <property type="project" value="UniProtKB-SubCell"/>
</dbReference>
<dbReference type="GO" id="GO:0009000">
    <property type="term" value="F:selenocysteine lyase activity"/>
    <property type="evidence" value="ECO:0007669"/>
    <property type="project" value="UniProtKB-EC"/>
</dbReference>
<comment type="function">
    <text evidence="9">Catalyzes the decomposition of L-selenocysteine to L-alanine and elemental selenium.</text>
</comment>
<evidence type="ECO:0000256" key="11">
    <source>
        <dbReference type="ARBA" id="ARBA00040554"/>
    </source>
</evidence>
<evidence type="ECO:0000256" key="9">
    <source>
        <dbReference type="ARBA" id="ARBA00037407"/>
    </source>
</evidence>
<name>A0A3M7P420_BRAPC</name>
<dbReference type="EMBL" id="REGN01013535">
    <property type="protein sequence ID" value="RMZ93815.1"/>
    <property type="molecule type" value="Genomic_DNA"/>
</dbReference>
<evidence type="ECO:0000256" key="3">
    <source>
        <dbReference type="ARBA" id="ARBA00009236"/>
    </source>
</evidence>
<dbReference type="AlphaFoldDB" id="A0A3M7P420"/>
<evidence type="ECO:0000256" key="2">
    <source>
        <dbReference type="ARBA" id="ARBA00004514"/>
    </source>
</evidence>
<dbReference type="Proteomes" id="UP000276133">
    <property type="component" value="Unassembled WGS sequence"/>
</dbReference>
<dbReference type="InterPro" id="IPR015424">
    <property type="entry name" value="PyrdxlP-dep_Trfase"/>
</dbReference>
<proteinExistence type="inferred from homology"/>
<evidence type="ECO:0000256" key="7">
    <source>
        <dbReference type="ARBA" id="ARBA00022898"/>
    </source>
</evidence>
<keyword evidence="8 13" id="KW-0456">Lyase</keyword>
<comment type="subunit">
    <text evidence="4">Homodimer.</text>
</comment>
<dbReference type="SUPFAM" id="SSF53383">
    <property type="entry name" value="PLP-dependent transferases"/>
    <property type="match status" value="1"/>
</dbReference>
<evidence type="ECO:0000256" key="4">
    <source>
        <dbReference type="ARBA" id="ARBA00011738"/>
    </source>
</evidence>
<dbReference type="Pfam" id="PF00266">
    <property type="entry name" value="Aminotran_5"/>
    <property type="match status" value="1"/>
</dbReference>
<dbReference type="Gene3D" id="1.10.260.50">
    <property type="match status" value="1"/>
</dbReference>
<dbReference type="STRING" id="10195.A0A3M7P420"/>
<evidence type="ECO:0000313" key="14">
    <source>
        <dbReference type="Proteomes" id="UP000276133"/>
    </source>
</evidence>
<keyword evidence="5" id="KW-0963">Cytoplasm</keyword>
<protein>
    <recommendedName>
        <fullName evidence="11">Selenocysteine lyase</fullName>
        <ecNumber evidence="10">4.4.1.16</ecNumber>
    </recommendedName>
</protein>
<comment type="subcellular location">
    <subcellularLocation>
        <location evidence="2">Cytoplasm</location>
        <location evidence="2">Cytosol</location>
    </subcellularLocation>
</comment>
<dbReference type="InterPro" id="IPR015421">
    <property type="entry name" value="PyrdxlP-dep_Trfase_major"/>
</dbReference>
<evidence type="ECO:0000256" key="8">
    <source>
        <dbReference type="ARBA" id="ARBA00023239"/>
    </source>
</evidence>
<dbReference type="OrthoDB" id="10250117at2759"/>
<keyword evidence="14" id="KW-1185">Reference proteome</keyword>
<evidence type="ECO:0000256" key="6">
    <source>
        <dbReference type="ARBA" id="ARBA00022679"/>
    </source>
</evidence>
<evidence type="ECO:0000256" key="10">
    <source>
        <dbReference type="ARBA" id="ARBA00039054"/>
    </source>
</evidence>
<feature type="domain" description="Aminotransferase class V" evidence="12">
    <location>
        <begin position="10"/>
        <end position="398"/>
    </location>
</feature>
<dbReference type="GO" id="GO:0016740">
    <property type="term" value="F:transferase activity"/>
    <property type="evidence" value="ECO:0007669"/>
    <property type="project" value="UniProtKB-KW"/>
</dbReference>
<accession>A0A3M7P420</accession>
<keyword evidence="6" id="KW-0808">Transferase</keyword>
<comment type="similarity">
    <text evidence="3">Belongs to the class-V pyridoxal-phosphate-dependent aminotransferase family.</text>
</comment>
<comment type="cofactor">
    <cofactor evidence="1">
        <name>pyridoxal 5'-phosphate</name>
        <dbReference type="ChEBI" id="CHEBI:597326"/>
    </cofactor>
</comment>
<dbReference type="Gene3D" id="3.90.1150.10">
    <property type="entry name" value="Aspartate Aminotransferase, domain 1"/>
    <property type="match status" value="1"/>
</dbReference>
<evidence type="ECO:0000259" key="12">
    <source>
        <dbReference type="Pfam" id="PF00266"/>
    </source>
</evidence>
<evidence type="ECO:0000256" key="1">
    <source>
        <dbReference type="ARBA" id="ARBA00001933"/>
    </source>
</evidence>
<reference evidence="13 14" key="1">
    <citation type="journal article" date="2018" name="Sci. Rep.">
        <title>Genomic signatures of local adaptation to the degree of environmental predictability in rotifers.</title>
        <authorList>
            <person name="Franch-Gras L."/>
            <person name="Hahn C."/>
            <person name="Garcia-Roger E.M."/>
            <person name="Carmona M.J."/>
            <person name="Serra M."/>
            <person name="Gomez A."/>
        </authorList>
    </citation>
    <scope>NUCLEOTIDE SEQUENCE [LARGE SCALE GENOMIC DNA]</scope>
    <source>
        <strain evidence="13">HYR1</strain>
    </source>
</reference>
<keyword evidence="7" id="KW-0663">Pyridoxal phosphate</keyword>
<dbReference type="FunFam" id="3.90.1150.10:FF:000065">
    <property type="entry name" value="Selenocysteine lyase"/>
    <property type="match status" value="1"/>
</dbReference>
<dbReference type="PANTHER" id="PTHR11601:SF62">
    <property type="entry name" value="SELENOCYSTEINE LYASE"/>
    <property type="match status" value="1"/>
</dbReference>
<dbReference type="PIRSF" id="PIRSF005572">
    <property type="entry name" value="NifS"/>
    <property type="match status" value="1"/>
</dbReference>
<dbReference type="InterPro" id="IPR015422">
    <property type="entry name" value="PyrdxlP-dep_Trfase_small"/>
</dbReference>
<evidence type="ECO:0000313" key="13">
    <source>
        <dbReference type="EMBL" id="RMZ93815.1"/>
    </source>
</evidence>